<feature type="compositionally biased region" description="Low complexity" evidence="1">
    <location>
        <begin position="125"/>
        <end position="135"/>
    </location>
</feature>
<organism evidence="2 3">
    <name type="scientific">Hibiscus sabdariffa</name>
    <name type="common">roselle</name>
    <dbReference type="NCBI Taxonomy" id="183260"/>
    <lineage>
        <taxon>Eukaryota</taxon>
        <taxon>Viridiplantae</taxon>
        <taxon>Streptophyta</taxon>
        <taxon>Embryophyta</taxon>
        <taxon>Tracheophyta</taxon>
        <taxon>Spermatophyta</taxon>
        <taxon>Magnoliopsida</taxon>
        <taxon>eudicotyledons</taxon>
        <taxon>Gunneridae</taxon>
        <taxon>Pentapetalae</taxon>
        <taxon>rosids</taxon>
        <taxon>malvids</taxon>
        <taxon>Malvales</taxon>
        <taxon>Malvaceae</taxon>
        <taxon>Malvoideae</taxon>
        <taxon>Hibiscus</taxon>
    </lineage>
</organism>
<comment type="caution">
    <text evidence="2">The sequence shown here is derived from an EMBL/GenBank/DDBJ whole genome shotgun (WGS) entry which is preliminary data.</text>
</comment>
<sequence>MYPCALYTIKYGLNKEQISTFYSINPSQVIPIIHGNKQDYLISSVPCSPAWISMALSRHTLHGSIERYIYKCFNSGVEVDEVVPEARITRAASLGVASLLQELKVKKKDRLDKIKEGRNGGAVQAGGVSSSDTSL</sequence>
<dbReference type="EMBL" id="JBBPBN010000078">
    <property type="protein sequence ID" value="KAK8984394.1"/>
    <property type="molecule type" value="Genomic_DNA"/>
</dbReference>
<proteinExistence type="predicted"/>
<dbReference type="Proteomes" id="UP001396334">
    <property type="component" value="Unassembled WGS sequence"/>
</dbReference>
<name>A0ABR2P7X0_9ROSI</name>
<keyword evidence="3" id="KW-1185">Reference proteome</keyword>
<evidence type="ECO:0000313" key="2">
    <source>
        <dbReference type="EMBL" id="KAK8984394.1"/>
    </source>
</evidence>
<feature type="region of interest" description="Disordered" evidence="1">
    <location>
        <begin position="116"/>
        <end position="135"/>
    </location>
</feature>
<accession>A0ABR2P7X0</accession>
<gene>
    <name evidence="2" type="ORF">V6N11_029709</name>
</gene>
<evidence type="ECO:0000256" key="1">
    <source>
        <dbReference type="SAM" id="MobiDB-lite"/>
    </source>
</evidence>
<evidence type="ECO:0000313" key="3">
    <source>
        <dbReference type="Proteomes" id="UP001396334"/>
    </source>
</evidence>
<protein>
    <submittedName>
        <fullName evidence="2">Uncharacterized protein</fullName>
    </submittedName>
</protein>
<reference evidence="2 3" key="1">
    <citation type="journal article" date="2024" name="G3 (Bethesda)">
        <title>Genome assembly of Hibiscus sabdariffa L. provides insights into metabolisms of medicinal natural products.</title>
        <authorList>
            <person name="Kim T."/>
        </authorList>
    </citation>
    <scope>NUCLEOTIDE SEQUENCE [LARGE SCALE GENOMIC DNA]</scope>
    <source>
        <strain evidence="2">TK-2024</strain>
        <tissue evidence="2">Old leaves</tissue>
    </source>
</reference>